<protein>
    <recommendedName>
        <fullName evidence="5">Metallo-beta-lactamase domain-containing protein</fullName>
    </recommendedName>
</protein>
<feature type="region of interest" description="Disordered" evidence="1">
    <location>
        <begin position="506"/>
        <end position="597"/>
    </location>
</feature>
<dbReference type="Proteomes" id="UP000664414">
    <property type="component" value="Unassembled WGS sequence"/>
</dbReference>
<dbReference type="SUPFAM" id="SSF56281">
    <property type="entry name" value="Metallo-hydrolase/oxidoreductase"/>
    <property type="match status" value="1"/>
</dbReference>
<evidence type="ECO:0000256" key="1">
    <source>
        <dbReference type="SAM" id="MobiDB-lite"/>
    </source>
</evidence>
<dbReference type="PANTHER" id="PTHR30619">
    <property type="entry name" value="DNA INTERNALIZATION/COMPETENCE PROTEIN COMEC/REC2"/>
    <property type="match status" value="1"/>
</dbReference>
<feature type="signal peptide" evidence="2">
    <location>
        <begin position="1"/>
        <end position="22"/>
    </location>
</feature>
<feature type="compositionally biased region" description="Basic and acidic residues" evidence="1">
    <location>
        <begin position="152"/>
        <end position="164"/>
    </location>
</feature>
<organism evidence="3 4">
    <name type="scientific">Candidatus Paracaedimonas acanthamoebae</name>
    <dbReference type="NCBI Taxonomy" id="244581"/>
    <lineage>
        <taxon>Bacteria</taxon>
        <taxon>Pseudomonadati</taxon>
        <taxon>Pseudomonadota</taxon>
        <taxon>Alphaproteobacteria</taxon>
        <taxon>Holosporales</taxon>
        <taxon>Caedimonadaceae</taxon>
        <taxon>Candidatus Paracaedimonas</taxon>
    </lineage>
</organism>
<reference evidence="3" key="1">
    <citation type="submission" date="2021-02" db="EMBL/GenBank/DDBJ databases">
        <title>Thiocyanate and organic carbon inputs drive convergent selection for specific autotrophic Afipia and Thiobacillus strains within complex microbiomes.</title>
        <authorList>
            <person name="Huddy R.J."/>
            <person name="Sachdeva R."/>
            <person name="Kadzinga F."/>
            <person name="Kantor R.S."/>
            <person name="Harrison S.T.L."/>
            <person name="Banfield J.F."/>
        </authorList>
    </citation>
    <scope>NUCLEOTIDE SEQUENCE</scope>
    <source>
        <strain evidence="3">SCN18_10_11_15_R4_P_38_20</strain>
    </source>
</reference>
<feature type="compositionally biased region" description="Low complexity" evidence="1">
    <location>
        <begin position="92"/>
        <end position="101"/>
    </location>
</feature>
<feature type="chain" id="PRO_5035247232" description="Metallo-beta-lactamase domain-containing protein" evidence="2">
    <location>
        <begin position="23"/>
        <end position="597"/>
    </location>
</feature>
<feature type="compositionally biased region" description="Basic and acidic residues" evidence="1">
    <location>
        <begin position="550"/>
        <end position="559"/>
    </location>
</feature>
<evidence type="ECO:0000313" key="3">
    <source>
        <dbReference type="EMBL" id="MBN9412802.1"/>
    </source>
</evidence>
<dbReference type="InterPro" id="IPR036866">
    <property type="entry name" value="RibonucZ/Hydroxyglut_hydro"/>
</dbReference>
<accession>A0A8J7PJA8</accession>
<dbReference type="InterPro" id="IPR052159">
    <property type="entry name" value="Competence_DNA_uptake"/>
</dbReference>
<dbReference type="Gene3D" id="3.60.15.10">
    <property type="entry name" value="Ribonuclease Z/Hydroxyacylglutathione hydrolase-like"/>
    <property type="match status" value="1"/>
</dbReference>
<feature type="region of interest" description="Disordered" evidence="1">
    <location>
        <begin position="152"/>
        <end position="181"/>
    </location>
</feature>
<proteinExistence type="predicted"/>
<name>A0A8J7PJA8_9PROT</name>
<dbReference type="EMBL" id="JAFKGL010000013">
    <property type="protein sequence ID" value="MBN9412802.1"/>
    <property type="molecule type" value="Genomic_DNA"/>
</dbReference>
<comment type="caution">
    <text evidence="3">The sequence shown here is derived from an EMBL/GenBank/DDBJ whole genome shotgun (WGS) entry which is preliminary data.</text>
</comment>
<gene>
    <name evidence="3" type="ORF">J0H12_02590</name>
</gene>
<keyword evidence="2" id="KW-0732">Signal</keyword>
<sequence length="597" mass="67020">MKFRFFYSFIISFSFLITFSFATPSIHEDESSPQVTLRVHAVGEGNCVTLEVKNPLTGLSEFMLVDIGSKAFANEAAYTQYQIESILQKESNSNSNQASSSLHTPLKKKGELIPPESTVKSPDWEDAMEDKDTIIHLRQTYLDKFIEDMRGMLKKPTEPQQEKKSRSKKSTLRKNQQQEQTKISPIAVKTVVITHPDQDHYGWLMELFSQTTDKIDFLIFGGLPSHYYPSDRDTFKDWLRICLNNQTQIFFPAIQYDALDPKNLDPLQMLIKMEKNDEFAPHIFSGDPNFSKLPFAKAFDFHPQVTISLLAVNPIHSGELNNVLRHGDDETDDNKDSLVIKVQHGDSSVMLPGDATQATVRCIKLNYKNNLGFLRSTVLLASHHGAIEHGCNSPELIKLVDPEYVIISHGHQHNHPTPKAYENFKLPSRLKQVPAHHVLVGKDAKKEESLHTTTKAIYSTLNSGTITIDLLPGGLDIRTKIRSTLDTTEEIEEIVKVEEDDEQIHLSVQKPLTKKRHPSSPVPMPTLEEESPESSSSSSPEKKAPRRSTRTAEKREKKTSAIQTTLPPIEKESTVSSVPISGKSAKKNTAKATSSSS</sequence>
<dbReference type="PANTHER" id="PTHR30619:SF1">
    <property type="entry name" value="RECOMBINATION PROTEIN 2"/>
    <property type="match status" value="1"/>
</dbReference>
<evidence type="ECO:0000313" key="4">
    <source>
        <dbReference type="Proteomes" id="UP000664414"/>
    </source>
</evidence>
<feature type="region of interest" description="Disordered" evidence="1">
    <location>
        <begin position="92"/>
        <end position="125"/>
    </location>
</feature>
<evidence type="ECO:0000256" key="2">
    <source>
        <dbReference type="SAM" id="SignalP"/>
    </source>
</evidence>
<dbReference type="AlphaFoldDB" id="A0A8J7PJA8"/>
<evidence type="ECO:0008006" key="5">
    <source>
        <dbReference type="Google" id="ProtNLM"/>
    </source>
</evidence>